<dbReference type="InterPro" id="IPR023459">
    <property type="entry name" value="Tscrpt_elong_fac_GreA/B_fam"/>
</dbReference>
<organism evidence="10 11">
    <name type="scientific">Persicobacter diffluens</name>
    <dbReference type="NCBI Taxonomy" id="981"/>
    <lineage>
        <taxon>Bacteria</taxon>
        <taxon>Pseudomonadati</taxon>
        <taxon>Bacteroidota</taxon>
        <taxon>Cytophagia</taxon>
        <taxon>Cytophagales</taxon>
        <taxon>Persicobacteraceae</taxon>
        <taxon>Persicobacter</taxon>
    </lineage>
</organism>
<evidence type="ECO:0000256" key="5">
    <source>
        <dbReference type="ARBA" id="ARBA00023163"/>
    </source>
</evidence>
<feature type="domain" description="Transcription elongation factor GreA/GreB C-terminal" evidence="8">
    <location>
        <begin position="86"/>
        <end position="158"/>
    </location>
</feature>
<dbReference type="RefSeq" id="WP_338239062.1">
    <property type="nucleotide sequence ID" value="NZ_BQKE01000003.1"/>
</dbReference>
<keyword evidence="11" id="KW-1185">Reference proteome</keyword>
<dbReference type="HAMAP" id="MF_00105">
    <property type="entry name" value="GreA_GreB"/>
    <property type="match status" value="1"/>
</dbReference>
<evidence type="ECO:0000313" key="11">
    <source>
        <dbReference type="Proteomes" id="UP001310022"/>
    </source>
</evidence>
<dbReference type="PIRSF" id="PIRSF006092">
    <property type="entry name" value="GreA_GreB"/>
    <property type="match status" value="1"/>
</dbReference>
<dbReference type="InterPro" id="IPR018151">
    <property type="entry name" value="TF_GreA/GreB_CS"/>
</dbReference>
<evidence type="ECO:0000256" key="3">
    <source>
        <dbReference type="ARBA" id="ARBA00023015"/>
    </source>
</evidence>
<dbReference type="GO" id="GO:0032784">
    <property type="term" value="P:regulation of DNA-templated transcription elongation"/>
    <property type="evidence" value="ECO:0007669"/>
    <property type="project" value="UniProtKB-UniRule"/>
</dbReference>
<reference evidence="10 11" key="1">
    <citation type="submission" date="2021-12" db="EMBL/GenBank/DDBJ databases">
        <title>Genome sequencing of bacteria with rrn-lacking chromosome and rrn-plasmid.</title>
        <authorList>
            <person name="Anda M."/>
            <person name="Iwasaki W."/>
        </authorList>
    </citation>
    <scope>NUCLEOTIDE SEQUENCE [LARGE SCALE GENOMIC DNA]</scope>
    <source>
        <strain evidence="10 11">NBRC 15940</strain>
    </source>
</reference>
<evidence type="ECO:0000256" key="4">
    <source>
        <dbReference type="ARBA" id="ARBA00023125"/>
    </source>
</evidence>
<evidence type="ECO:0000259" key="9">
    <source>
        <dbReference type="Pfam" id="PF03449"/>
    </source>
</evidence>
<dbReference type="GO" id="GO:0003677">
    <property type="term" value="F:DNA binding"/>
    <property type="evidence" value="ECO:0007669"/>
    <property type="project" value="UniProtKB-UniRule"/>
</dbReference>
<dbReference type="FunFam" id="3.10.50.30:FF:000001">
    <property type="entry name" value="Transcription elongation factor GreA"/>
    <property type="match status" value="1"/>
</dbReference>
<accession>A0AAN4W3P8</accession>
<sequence length="162" mass="18271">METYKKYITEAGFEALKSELDQLWLEDRPAVVQAVSEAAAMGDRSENAEYIYGRKRLREIDGRIAFLRKRLRSVEVKEVMKPVDPGKVVFGAYLKLGLPNGQKMVYQLVGSDETDLKNGKISVVSPIGDALMHQYEGDEVKVQTPGGLRVFKIEAVQYEPFQ</sequence>
<dbReference type="InterPro" id="IPR022691">
    <property type="entry name" value="Tscrpt_elong_fac_GreA/B_N"/>
</dbReference>
<feature type="domain" description="Transcription elongation factor GreA/GreB N-terminal" evidence="9">
    <location>
        <begin position="7"/>
        <end position="76"/>
    </location>
</feature>
<dbReference type="AlphaFoldDB" id="A0AAN4W3P8"/>
<protein>
    <recommendedName>
        <fullName evidence="2 7">Transcription elongation factor GreA</fullName>
    </recommendedName>
    <alternativeName>
        <fullName evidence="6 7">Transcript cleavage factor GreA</fullName>
    </alternativeName>
</protein>
<gene>
    <name evidence="10" type="primary">greB</name>
    <name evidence="7" type="synonym">greA</name>
    <name evidence="10" type="ORF">PEDI_45270</name>
</gene>
<dbReference type="SUPFAM" id="SSF54534">
    <property type="entry name" value="FKBP-like"/>
    <property type="match status" value="1"/>
</dbReference>
<dbReference type="PROSITE" id="PS00829">
    <property type="entry name" value="GREAB_1"/>
    <property type="match status" value="1"/>
</dbReference>
<comment type="similarity">
    <text evidence="1 7">Belongs to the GreA/GreB family.</text>
</comment>
<dbReference type="Proteomes" id="UP001310022">
    <property type="component" value="Unassembled WGS sequence"/>
</dbReference>
<evidence type="ECO:0000256" key="6">
    <source>
        <dbReference type="ARBA" id="ARBA00030776"/>
    </source>
</evidence>
<dbReference type="Gene3D" id="1.10.287.180">
    <property type="entry name" value="Transcription elongation factor, GreA/GreB, N-terminal domain"/>
    <property type="match status" value="1"/>
</dbReference>
<dbReference type="GO" id="GO:0003746">
    <property type="term" value="F:translation elongation factor activity"/>
    <property type="evidence" value="ECO:0007669"/>
    <property type="project" value="UniProtKB-KW"/>
</dbReference>
<comment type="caution">
    <text evidence="10">The sequence shown here is derived from an EMBL/GenBank/DDBJ whole genome shotgun (WGS) entry which is preliminary data.</text>
</comment>
<dbReference type="InterPro" id="IPR001437">
    <property type="entry name" value="Tscrpt_elong_fac_GreA/B_C"/>
</dbReference>
<name>A0AAN4W3P8_9BACT</name>
<keyword evidence="10" id="KW-0648">Protein biosynthesis</keyword>
<dbReference type="InterPro" id="IPR036953">
    <property type="entry name" value="GreA/GreB_C_sf"/>
</dbReference>
<comment type="function">
    <text evidence="7">Necessary for efficient RNA polymerase transcription elongation past template-encoded arresting sites. The arresting sites in DNA have the property of trapping a certain fraction of elongating RNA polymerases that pass through, resulting in locked ternary complexes. Cleavage of the nascent transcript by cleavage factors such as GreA or GreB allows the resumption of elongation from the new 3'terminus. GreA releases sequences of 2 to 3 nucleotides.</text>
</comment>
<dbReference type="Pfam" id="PF03449">
    <property type="entry name" value="GreA_GreB_N"/>
    <property type="match status" value="1"/>
</dbReference>
<dbReference type="Pfam" id="PF01272">
    <property type="entry name" value="GreA_GreB"/>
    <property type="match status" value="1"/>
</dbReference>
<dbReference type="EMBL" id="BQKE01000003">
    <property type="protein sequence ID" value="GJM63975.1"/>
    <property type="molecule type" value="Genomic_DNA"/>
</dbReference>
<dbReference type="Gene3D" id="3.10.50.30">
    <property type="entry name" value="Transcription elongation factor, GreA/GreB, C-terminal domain"/>
    <property type="match status" value="1"/>
</dbReference>
<dbReference type="PANTHER" id="PTHR30437:SF6">
    <property type="entry name" value="TRANSCRIPTION ELONGATION FACTOR GREB"/>
    <property type="match status" value="1"/>
</dbReference>
<dbReference type="InterPro" id="IPR028624">
    <property type="entry name" value="Tscrpt_elong_fac_GreA/B"/>
</dbReference>
<proteinExistence type="inferred from homology"/>
<evidence type="ECO:0000256" key="1">
    <source>
        <dbReference type="ARBA" id="ARBA00008213"/>
    </source>
</evidence>
<evidence type="ECO:0000256" key="2">
    <source>
        <dbReference type="ARBA" id="ARBA00013729"/>
    </source>
</evidence>
<keyword evidence="5 7" id="KW-0804">Transcription</keyword>
<keyword evidence="4 7" id="KW-0238">DNA-binding</keyword>
<dbReference type="PANTHER" id="PTHR30437">
    <property type="entry name" value="TRANSCRIPTION ELONGATION FACTOR GREA"/>
    <property type="match status" value="1"/>
</dbReference>
<dbReference type="SUPFAM" id="SSF46557">
    <property type="entry name" value="GreA transcript cleavage protein, N-terminal domain"/>
    <property type="match status" value="1"/>
</dbReference>
<evidence type="ECO:0000259" key="8">
    <source>
        <dbReference type="Pfam" id="PF01272"/>
    </source>
</evidence>
<dbReference type="InterPro" id="IPR036805">
    <property type="entry name" value="Tscrpt_elong_fac_GreA/B_N_sf"/>
</dbReference>
<evidence type="ECO:0000256" key="7">
    <source>
        <dbReference type="HAMAP-Rule" id="MF_00105"/>
    </source>
</evidence>
<dbReference type="GO" id="GO:0070063">
    <property type="term" value="F:RNA polymerase binding"/>
    <property type="evidence" value="ECO:0007669"/>
    <property type="project" value="InterPro"/>
</dbReference>
<dbReference type="FunFam" id="1.10.287.180:FF:000001">
    <property type="entry name" value="Transcription elongation factor GreA"/>
    <property type="match status" value="1"/>
</dbReference>
<evidence type="ECO:0000313" key="10">
    <source>
        <dbReference type="EMBL" id="GJM63975.1"/>
    </source>
</evidence>
<keyword evidence="3 7" id="KW-0805">Transcription regulation</keyword>
<dbReference type="GO" id="GO:0006354">
    <property type="term" value="P:DNA-templated transcription elongation"/>
    <property type="evidence" value="ECO:0007669"/>
    <property type="project" value="TreeGrafter"/>
</dbReference>
<keyword evidence="10" id="KW-0251">Elongation factor</keyword>